<dbReference type="GO" id="GO:0005789">
    <property type="term" value="C:endoplasmic reticulum membrane"/>
    <property type="evidence" value="ECO:0007669"/>
    <property type="project" value="UniProtKB-SubCell"/>
</dbReference>
<evidence type="ECO:0000256" key="2">
    <source>
        <dbReference type="ARBA" id="ARBA00022692"/>
    </source>
</evidence>
<comment type="function">
    <text evidence="7">Is probably involved in a pathway contributing to genomic integrity.</text>
</comment>
<sequence>MKFTAPILSALSLIGSAAALNLNHTVTAPDAATCTNGIPSRISIKITNNEPNTVTLQSLSAALVKEDGTVLRNFTDMKIGKAVKKGQNIEKHFVFTTHFDPQFATLELYAAVQDSDKVQTVIPAYKGQVQIVEPEAGIFDPQMWFLYLLLLTGFSTAGWYAYNTWFVTVTPKRRRD</sequence>
<organism evidence="11 12">
    <name type="scientific">Pyronema omphalodes (strain CBS 100304)</name>
    <name type="common">Pyronema confluens</name>
    <dbReference type="NCBI Taxonomy" id="1076935"/>
    <lineage>
        <taxon>Eukaryota</taxon>
        <taxon>Fungi</taxon>
        <taxon>Dikarya</taxon>
        <taxon>Ascomycota</taxon>
        <taxon>Pezizomycotina</taxon>
        <taxon>Pezizomycetes</taxon>
        <taxon>Pezizales</taxon>
        <taxon>Pyronemataceae</taxon>
        <taxon>Pyronema</taxon>
    </lineage>
</organism>
<evidence type="ECO:0000256" key="1">
    <source>
        <dbReference type="ARBA" id="ARBA00004115"/>
    </source>
</evidence>
<dbReference type="PANTHER" id="PTHR12924">
    <property type="entry name" value="TRANSLOCON-ASSOCIATED PROTEIN, ALPHA SUBUNIT"/>
    <property type="match status" value="1"/>
</dbReference>
<evidence type="ECO:0000313" key="11">
    <source>
        <dbReference type="EMBL" id="CCX34449.1"/>
    </source>
</evidence>
<dbReference type="Pfam" id="PF03896">
    <property type="entry name" value="TRAP_alpha"/>
    <property type="match status" value="1"/>
</dbReference>
<evidence type="ECO:0000256" key="5">
    <source>
        <dbReference type="ARBA" id="ARBA00022989"/>
    </source>
</evidence>
<keyword evidence="4" id="KW-0256">Endoplasmic reticulum</keyword>
<dbReference type="AlphaFoldDB" id="U4LS84"/>
<evidence type="ECO:0000313" key="12">
    <source>
        <dbReference type="Proteomes" id="UP000018144"/>
    </source>
</evidence>
<feature type="transmembrane region" description="Helical" evidence="9">
    <location>
        <begin position="144"/>
        <end position="165"/>
    </location>
</feature>
<accession>U4LS84</accession>
<dbReference type="Proteomes" id="UP000018144">
    <property type="component" value="Unassembled WGS sequence"/>
</dbReference>
<keyword evidence="5 9" id="KW-1133">Transmembrane helix</keyword>
<evidence type="ECO:0000256" key="4">
    <source>
        <dbReference type="ARBA" id="ARBA00022824"/>
    </source>
</evidence>
<feature type="signal peptide" evidence="10">
    <location>
        <begin position="1"/>
        <end position="19"/>
    </location>
</feature>
<keyword evidence="3 10" id="KW-0732">Signal</keyword>
<keyword evidence="12" id="KW-1185">Reference proteome</keyword>
<feature type="chain" id="PRO_5004652345" evidence="10">
    <location>
        <begin position="20"/>
        <end position="176"/>
    </location>
</feature>
<keyword evidence="2 9" id="KW-0812">Transmembrane</keyword>
<evidence type="ECO:0000256" key="10">
    <source>
        <dbReference type="SAM" id="SignalP"/>
    </source>
</evidence>
<protein>
    <submittedName>
        <fullName evidence="11">Similar to Increased recombination centers protein 22-2 acc. no. C5M501</fullName>
    </submittedName>
</protein>
<evidence type="ECO:0000256" key="3">
    <source>
        <dbReference type="ARBA" id="ARBA00022729"/>
    </source>
</evidence>
<evidence type="ECO:0000256" key="9">
    <source>
        <dbReference type="SAM" id="Phobius"/>
    </source>
</evidence>
<keyword evidence="6 9" id="KW-0472">Membrane</keyword>
<evidence type="ECO:0000256" key="8">
    <source>
        <dbReference type="ARBA" id="ARBA00038311"/>
    </source>
</evidence>
<comment type="similarity">
    <text evidence="8">Belongs to the IRC22 family.</text>
</comment>
<dbReference type="PANTHER" id="PTHR12924:SF0">
    <property type="entry name" value="TRANSLOCON-ASSOCIATED PROTEIN SUBUNIT ALPHA"/>
    <property type="match status" value="1"/>
</dbReference>
<dbReference type="EMBL" id="HF936538">
    <property type="protein sequence ID" value="CCX34449.1"/>
    <property type="molecule type" value="Genomic_DNA"/>
</dbReference>
<evidence type="ECO:0000256" key="7">
    <source>
        <dbReference type="ARBA" id="ARBA00037565"/>
    </source>
</evidence>
<reference evidence="11 12" key="1">
    <citation type="journal article" date="2013" name="PLoS Genet.">
        <title>The genome and development-dependent transcriptomes of Pyronema confluens: a window into fungal evolution.</title>
        <authorList>
            <person name="Traeger S."/>
            <person name="Altegoer F."/>
            <person name="Freitag M."/>
            <person name="Gabaldon T."/>
            <person name="Kempken F."/>
            <person name="Kumar A."/>
            <person name="Marcet-Houben M."/>
            <person name="Poggeler S."/>
            <person name="Stajich J.E."/>
            <person name="Nowrousian M."/>
        </authorList>
    </citation>
    <scope>NUCLEOTIDE SEQUENCE [LARGE SCALE GENOMIC DNA]</scope>
    <source>
        <strain evidence="12">CBS 100304</strain>
        <tissue evidence="11">Vegetative mycelium</tissue>
    </source>
</reference>
<evidence type="ECO:0000256" key="6">
    <source>
        <dbReference type="ARBA" id="ARBA00023136"/>
    </source>
</evidence>
<dbReference type="InterPro" id="IPR005595">
    <property type="entry name" value="TRAP_alpha"/>
</dbReference>
<comment type="subcellular location">
    <subcellularLocation>
        <location evidence="1">Endoplasmic reticulum membrane</location>
        <topology evidence="1">Single-pass type I membrane protein</topology>
    </subcellularLocation>
</comment>
<proteinExistence type="inferred from homology"/>
<gene>
    <name evidence="11" type="ORF">PCON_03713</name>
</gene>
<dbReference type="OrthoDB" id="1926781at2759"/>
<name>U4LS84_PYROM</name>